<dbReference type="KEGG" id="mphy:MCBMB27_03488"/>
<gene>
    <name evidence="2" type="ORF">MCBMB27_03488</name>
    <name evidence="3" type="ORF">SAMN05192567_1602</name>
</gene>
<dbReference type="RefSeq" id="WP_075380903.1">
    <property type="nucleotide sequence ID" value="NZ_CP015367.1"/>
</dbReference>
<dbReference type="Proteomes" id="UP000185487">
    <property type="component" value="Chromosome"/>
</dbReference>
<evidence type="ECO:0000313" key="5">
    <source>
        <dbReference type="Proteomes" id="UP000199140"/>
    </source>
</evidence>
<proteinExistence type="predicted"/>
<dbReference type="EMBL" id="CP015367">
    <property type="protein sequence ID" value="APT32779.1"/>
    <property type="molecule type" value="Genomic_DNA"/>
</dbReference>
<organism evidence="3 5">
    <name type="scientific">Methylobacterium phyllosphaerae</name>
    <dbReference type="NCBI Taxonomy" id="418223"/>
    <lineage>
        <taxon>Bacteria</taxon>
        <taxon>Pseudomonadati</taxon>
        <taxon>Pseudomonadota</taxon>
        <taxon>Alphaproteobacteria</taxon>
        <taxon>Hyphomicrobiales</taxon>
        <taxon>Methylobacteriaceae</taxon>
        <taxon>Methylobacterium</taxon>
    </lineage>
</organism>
<sequence>MNSTTQQDQLEIVSALAASLADRMLMERLTQGTLPLANASRLWTASLLLEEHERPIPRIVADVLEQVRHVEPAEAPEGMDLESGLESGPEPRPEPRPEPLPDVTAERHAGAAAPRRRRLTRLLRPFRQGTEA</sequence>
<feature type="compositionally biased region" description="Basic and acidic residues" evidence="1">
    <location>
        <begin position="89"/>
        <end position="109"/>
    </location>
</feature>
<reference evidence="3 5" key="2">
    <citation type="submission" date="2016-10" db="EMBL/GenBank/DDBJ databases">
        <authorList>
            <person name="Varghese N."/>
            <person name="Submissions S."/>
        </authorList>
    </citation>
    <scope>NUCLEOTIDE SEQUENCE [LARGE SCALE GENOMIC DNA]</scope>
    <source>
        <strain evidence="3 5">CBMB27</strain>
    </source>
</reference>
<dbReference type="AlphaFoldDB" id="A0AAE8HYF9"/>
<keyword evidence="4" id="KW-1185">Reference proteome</keyword>
<evidence type="ECO:0000313" key="2">
    <source>
        <dbReference type="EMBL" id="APT32779.1"/>
    </source>
</evidence>
<accession>A0AAE8HYF9</accession>
<protein>
    <submittedName>
        <fullName evidence="3">Uncharacterized protein</fullName>
    </submittedName>
</protein>
<feature type="region of interest" description="Disordered" evidence="1">
    <location>
        <begin position="70"/>
        <end position="132"/>
    </location>
</feature>
<evidence type="ECO:0000256" key="1">
    <source>
        <dbReference type="SAM" id="MobiDB-lite"/>
    </source>
</evidence>
<dbReference type="Proteomes" id="UP000199140">
    <property type="component" value="Unassembled WGS sequence"/>
</dbReference>
<name>A0AAE8HYF9_9HYPH</name>
<evidence type="ECO:0000313" key="4">
    <source>
        <dbReference type="Proteomes" id="UP000185487"/>
    </source>
</evidence>
<reference evidence="2 4" key="1">
    <citation type="submission" date="2016-04" db="EMBL/GenBank/DDBJ databases">
        <title>Complete genome sequencing and analysis of CBMB27, Methylobacterium phyllosphaerae isolated from leaf tissues of rice (Oryza sativa L.).</title>
        <authorList>
            <person name="Lee Y."/>
            <person name="Hwangbo K."/>
            <person name="Chung H."/>
            <person name="Yoo J."/>
            <person name="Kim K.Y."/>
            <person name="Sa T.M."/>
            <person name="Um Y."/>
            <person name="Madhaiyan M."/>
        </authorList>
    </citation>
    <scope>NUCLEOTIDE SEQUENCE [LARGE SCALE GENOMIC DNA]</scope>
    <source>
        <strain evidence="2 4">CBMB27</strain>
    </source>
</reference>
<evidence type="ECO:0000313" key="3">
    <source>
        <dbReference type="EMBL" id="SFH77038.1"/>
    </source>
</evidence>
<dbReference type="EMBL" id="FOPK01000060">
    <property type="protein sequence ID" value="SFH77038.1"/>
    <property type="molecule type" value="Genomic_DNA"/>
</dbReference>
<feature type="compositionally biased region" description="Low complexity" evidence="1">
    <location>
        <begin position="122"/>
        <end position="132"/>
    </location>
</feature>